<dbReference type="AlphaFoldDB" id="A0A812UKI0"/>
<organism evidence="4 5">
    <name type="scientific">Symbiodinium natans</name>
    <dbReference type="NCBI Taxonomy" id="878477"/>
    <lineage>
        <taxon>Eukaryota</taxon>
        <taxon>Sar</taxon>
        <taxon>Alveolata</taxon>
        <taxon>Dinophyceae</taxon>
        <taxon>Suessiales</taxon>
        <taxon>Symbiodiniaceae</taxon>
        <taxon>Symbiodinium</taxon>
    </lineage>
</organism>
<dbReference type="PROSITE" id="PS50103">
    <property type="entry name" value="ZF_C3H1"/>
    <property type="match status" value="1"/>
</dbReference>
<keyword evidence="1" id="KW-0479">Metal-binding</keyword>
<proteinExistence type="predicted"/>
<gene>
    <name evidence="4" type="ORF">SNAT2548_LOCUS32283</name>
</gene>
<dbReference type="GO" id="GO:0008270">
    <property type="term" value="F:zinc ion binding"/>
    <property type="evidence" value="ECO:0007669"/>
    <property type="project" value="UniProtKB-KW"/>
</dbReference>
<evidence type="ECO:0000313" key="5">
    <source>
        <dbReference type="Proteomes" id="UP000604046"/>
    </source>
</evidence>
<feature type="compositionally biased region" description="Low complexity" evidence="2">
    <location>
        <begin position="111"/>
        <end position="128"/>
    </location>
</feature>
<feature type="domain" description="C3H1-type" evidence="3">
    <location>
        <begin position="170"/>
        <end position="197"/>
    </location>
</feature>
<keyword evidence="5" id="KW-1185">Reference proteome</keyword>
<evidence type="ECO:0000259" key="3">
    <source>
        <dbReference type="PROSITE" id="PS50103"/>
    </source>
</evidence>
<keyword evidence="1" id="KW-0863">Zinc-finger</keyword>
<evidence type="ECO:0000256" key="2">
    <source>
        <dbReference type="SAM" id="MobiDB-lite"/>
    </source>
</evidence>
<protein>
    <recommendedName>
        <fullName evidence="3">C3H1-type domain-containing protein</fullName>
    </recommendedName>
</protein>
<keyword evidence="1" id="KW-0862">Zinc</keyword>
<sequence length="322" mass="35489">MVQASAPRCFPRASHFRGFAVLRGQLESKLGTRFPAMAMELAYKRTFIDVKEEFEDMAGSSSKVRAQSSPPERVRRISFSLEFASEEEGMRSYVGTLSQNFANLTNPRQQGETPTTASGSSPTMSSDSSDAEFAEFADVPGGEGLEHAEHASILAEFPLLPSQGSLGHPEVCRRPCIYFNAGHCENGHACAYCHMEHTEKMPKLDKRQRGIIQRLSRAQLLELVLHFCRNKAKQGGFREEARELLGMMSQESEGARPVAQVVADRDLRNLHKTLARMNVSNLIGLVSYQSANRDGNAMPSPSADLLAASLDRLRLLFLPASA</sequence>
<feature type="zinc finger region" description="C3H1-type" evidence="1">
    <location>
        <begin position="170"/>
        <end position="197"/>
    </location>
</feature>
<evidence type="ECO:0000256" key="1">
    <source>
        <dbReference type="PROSITE-ProRule" id="PRU00723"/>
    </source>
</evidence>
<comment type="caution">
    <text evidence="4">The sequence shown here is derived from an EMBL/GenBank/DDBJ whole genome shotgun (WGS) entry which is preliminary data.</text>
</comment>
<dbReference type="Proteomes" id="UP000604046">
    <property type="component" value="Unassembled WGS sequence"/>
</dbReference>
<name>A0A812UKI0_9DINO</name>
<feature type="region of interest" description="Disordered" evidence="2">
    <location>
        <begin position="104"/>
        <end position="132"/>
    </location>
</feature>
<dbReference type="InterPro" id="IPR000571">
    <property type="entry name" value="Znf_CCCH"/>
</dbReference>
<reference evidence="4" key="1">
    <citation type="submission" date="2021-02" db="EMBL/GenBank/DDBJ databases">
        <authorList>
            <person name="Dougan E. K."/>
            <person name="Rhodes N."/>
            <person name="Thang M."/>
            <person name="Chan C."/>
        </authorList>
    </citation>
    <scope>NUCLEOTIDE SEQUENCE</scope>
</reference>
<accession>A0A812UKI0</accession>
<dbReference type="EMBL" id="CAJNDS010002702">
    <property type="protein sequence ID" value="CAE7568393.1"/>
    <property type="molecule type" value="Genomic_DNA"/>
</dbReference>
<evidence type="ECO:0000313" key="4">
    <source>
        <dbReference type="EMBL" id="CAE7568393.1"/>
    </source>
</evidence>